<dbReference type="Gene3D" id="3.40.50.2300">
    <property type="match status" value="2"/>
</dbReference>
<reference evidence="7" key="1">
    <citation type="submission" date="2018-02" db="EMBL/GenBank/DDBJ databases">
        <authorList>
            <person name="Hausmann B."/>
        </authorList>
    </citation>
    <scope>NUCLEOTIDE SEQUENCE [LARGE SCALE GENOMIC DNA]</scope>
    <source>
        <strain evidence="7">Peat soil MAG SbF1</strain>
    </source>
</reference>
<dbReference type="PANTHER" id="PTHR30146:SF148">
    <property type="entry name" value="HTH-TYPE TRANSCRIPTIONAL REPRESSOR PURR-RELATED"/>
    <property type="match status" value="1"/>
</dbReference>
<evidence type="ECO:0000256" key="2">
    <source>
        <dbReference type="ARBA" id="ARBA00023015"/>
    </source>
</evidence>
<evidence type="ECO:0000256" key="3">
    <source>
        <dbReference type="ARBA" id="ARBA00023125"/>
    </source>
</evidence>
<keyword evidence="3" id="KW-0238">DNA-binding</keyword>
<evidence type="ECO:0000256" key="4">
    <source>
        <dbReference type="ARBA" id="ARBA00023163"/>
    </source>
</evidence>
<dbReference type="InterPro" id="IPR000843">
    <property type="entry name" value="HTH_LacI"/>
</dbReference>
<name>A0A2U3KH34_9FIRM</name>
<accession>A0A2U3KH34</accession>
<dbReference type="SUPFAM" id="SSF47413">
    <property type="entry name" value="lambda repressor-like DNA-binding domains"/>
    <property type="match status" value="1"/>
</dbReference>
<evidence type="ECO:0000256" key="1">
    <source>
        <dbReference type="ARBA" id="ARBA00022491"/>
    </source>
</evidence>
<evidence type="ECO:0000259" key="5">
    <source>
        <dbReference type="SMART" id="SM00354"/>
    </source>
</evidence>
<sequence>MKSEKTTMSDIAKALAISNISVSRALAGQDGVSEKLRSKILMKASEMGYLRPRNSGDKKILVLHQKPFIQDSSNYSNKIQGIEKALQTVGCEYDIEFVDKSRQEKLYLPNKVAKGTGIDGVIFIGGFEKGYVGFVASKIQNLVFYTGYSPSLDCDSVWYNFNNSGYKQCEYLIKKGHKRIGFIGSNSAYINKEKALGIELALEDHALSVRDNFFIYAEGSFEEKVKELIQSNEGPTAIICQWDYTAIKLIKSLYEAGVRVPEDLSVIGSGNTEMASLSIPALTTLEMYIDYACECAVELLLKRIEEPTKPYETILINNTLVERDSVKAIE</sequence>
<gene>
    <name evidence="6" type="ORF">SBF1_200008</name>
</gene>
<dbReference type="OrthoDB" id="43195at2"/>
<keyword evidence="4" id="KW-0804">Transcription</keyword>
<dbReference type="Gene3D" id="1.10.260.40">
    <property type="entry name" value="lambda repressor-like DNA-binding domains"/>
    <property type="match status" value="1"/>
</dbReference>
<dbReference type="GO" id="GO:0000976">
    <property type="term" value="F:transcription cis-regulatory region binding"/>
    <property type="evidence" value="ECO:0007669"/>
    <property type="project" value="TreeGrafter"/>
</dbReference>
<dbReference type="Pfam" id="PF13377">
    <property type="entry name" value="Peripla_BP_3"/>
    <property type="match status" value="1"/>
</dbReference>
<dbReference type="EMBL" id="OMOF01000113">
    <property type="protein sequence ID" value="SPF38984.1"/>
    <property type="molecule type" value="Genomic_DNA"/>
</dbReference>
<proteinExistence type="predicted"/>
<dbReference type="GO" id="GO:0003700">
    <property type="term" value="F:DNA-binding transcription factor activity"/>
    <property type="evidence" value="ECO:0007669"/>
    <property type="project" value="TreeGrafter"/>
</dbReference>
<dbReference type="CDD" id="cd01392">
    <property type="entry name" value="HTH_LacI"/>
    <property type="match status" value="1"/>
</dbReference>
<dbReference type="Proteomes" id="UP000238916">
    <property type="component" value="Unassembled WGS sequence"/>
</dbReference>
<evidence type="ECO:0000313" key="7">
    <source>
        <dbReference type="Proteomes" id="UP000238916"/>
    </source>
</evidence>
<dbReference type="InterPro" id="IPR028082">
    <property type="entry name" value="Peripla_BP_I"/>
</dbReference>
<dbReference type="AlphaFoldDB" id="A0A2U3KH34"/>
<protein>
    <submittedName>
        <fullName evidence="6">Transcriptional regulator</fullName>
    </submittedName>
</protein>
<dbReference type="InterPro" id="IPR046335">
    <property type="entry name" value="LacI/GalR-like_sensor"/>
</dbReference>
<dbReference type="SMART" id="SM00354">
    <property type="entry name" value="HTH_LACI"/>
    <property type="match status" value="1"/>
</dbReference>
<organism evidence="6 7">
    <name type="scientific">Candidatus Desulfosporosinus infrequens</name>
    <dbReference type="NCBI Taxonomy" id="2043169"/>
    <lineage>
        <taxon>Bacteria</taxon>
        <taxon>Bacillati</taxon>
        <taxon>Bacillota</taxon>
        <taxon>Clostridia</taxon>
        <taxon>Eubacteriales</taxon>
        <taxon>Desulfitobacteriaceae</taxon>
        <taxon>Desulfosporosinus</taxon>
    </lineage>
</organism>
<dbReference type="SUPFAM" id="SSF53822">
    <property type="entry name" value="Periplasmic binding protein-like I"/>
    <property type="match status" value="1"/>
</dbReference>
<evidence type="ECO:0000313" key="6">
    <source>
        <dbReference type="EMBL" id="SPF38984.1"/>
    </source>
</evidence>
<dbReference type="PANTHER" id="PTHR30146">
    <property type="entry name" value="LACI-RELATED TRANSCRIPTIONAL REPRESSOR"/>
    <property type="match status" value="1"/>
</dbReference>
<keyword evidence="1" id="KW-0678">Repressor</keyword>
<keyword evidence="2" id="KW-0805">Transcription regulation</keyword>
<feature type="domain" description="HTH lacI-type" evidence="5">
    <location>
        <begin position="5"/>
        <end position="74"/>
    </location>
</feature>
<dbReference type="InterPro" id="IPR010982">
    <property type="entry name" value="Lambda_DNA-bd_dom_sf"/>
</dbReference>